<organism evidence="1 2">
    <name type="scientific">Flavobacterium psychroterrae</name>
    <dbReference type="NCBI Taxonomy" id="2133767"/>
    <lineage>
        <taxon>Bacteria</taxon>
        <taxon>Pseudomonadati</taxon>
        <taxon>Bacteroidota</taxon>
        <taxon>Flavobacteriia</taxon>
        <taxon>Flavobacteriales</taxon>
        <taxon>Flavobacteriaceae</taxon>
        <taxon>Flavobacterium</taxon>
    </lineage>
</organism>
<dbReference type="RefSeq" id="WP_213302675.1">
    <property type="nucleotide sequence ID" value="NZ_JAGYVZ010000015.1"/>
</dbReference>
<accession>A0ABS5PEH3</accession>
<keyword evidence="2" id="KW-1185">Reference proteome</keyword>
<reference evidence="1 2" key="1">
    <citation type="journal article" date="2018" name="Int. J. Syst. Evol. Microbiol.">
        <title>Flavobacterium chryseum sp. nov. and Flavobacterium psychroterrae sp. nov., novel environmental bacteria isolated from Antarctica.</title>
        <authorList>
            <person name="Kralova S."/>
            <person name="Svec P."/>
            <person name="Busse H.J."/>
            <person name="Stankova E."/>
            <person name="Vaczi P."/>
            <person name="Sedlacek I."/>
        </authorList>
    </citation>
    <scope>NUCLEOTIDE SEQUENCE [LARGE SCALE GENOMIC DNA]</scope>
    <source>
        <strain evidence="1 2">CCM 8827</strain>
    </source>
</reference>
<comment type="caution">
    <text evidence="1">The sequence shown here is derived from an EMBL/GenBank/DDBJ whole genome shotgun (WGS) entry which is preliminary data.</text>
</comment>
<name>A0ABS5PEH3_9FLAO</name>
<sequence>MVLLKYVPVIKIPNRKNFSIAIEDKVVWSDGGKYTAYTTDMLSGLYLTTRCSEHAAYENKK</sequence>
<gene>
    <name evidence="1" type="ORF">KHA90_15975</name>
</gene>
<evidence type="ECO:0000313" key="2">
    <source>
        <dbReference type="Proteomes" id="UP000722625"/>
    </source>
</evidence>
<proteinExistence type="predicted"/>
<evidence type="ECO:0000313" key="1">
    <source>
        <dbReference type="EMBL" id="MBS7232516.1"/>
    </source>
</evidence>
<protein>
    <submittedName>
        <fullName evidence="1">Uncharacterized protein</fullName>
    </submittedName>
</protein>
<dbReference type="Proteomes" id="UP000722625">
    <property type="component" value="Unassembled WGS sequence"/>
</dbReference>
<dbReference type="EMBL" id="JAGYVZ010000015">
    <property type="protein sequence ID" value="MBS7232516.1"/>
    <property type="molecule type" value="Genomic_DNA"/>
</dbReference>